<gene>
    <name evidence="2" type="ORF">TBIB3V08_LOCUS6882</name>
</gene>
<dbReference type="PROSITE" id="PS51257">
    <property type="entry name" value="PROKAR_LIPOPROTEIN"/>
    <property type="match status" value="1"/>
</dbReference>
<keyword evidence="1" id="KW-0732">Signal</keyword>
<accession>A0A7R9F0K1</accession>
<dbReference type="Gene3D" id="3.15.10.50">
    <property type="match status" value="2"/>
</dbReference>
<protein>
    <submittedName>
        <fullName evidence="2">Uncharacterized protein</fullName>
    </submittedName>
</protein>
<sequence>MKTSQLLTAALLVACMTGGESSRSPSPRLQFNFNKYVDTLVTKLRTSAPDMGLDPLPLPDINKTLTVSLFHGGLTLTNGVLTDLSTIYRINNATATPPCRLSQCQRRDRLPGSRVTANSAMPLCYAGAVVCFRGGSDGGCVCWFAWRAVCVAYHLGAFSDNFVTSRSVTIWLRQHQDHCMEIIVFFTNILVLQCINALTMSEAMLQYKYDYATQIMDIGPHGLAHGVITDLHVNLDIILNTSNTSDITVALQDLTLEHAGNITVLLDGSIGVLNAIVDAISNVITTIFKDQILGLIQDKVESAVKSAVADLHFSI</sequence>
<organism evidence="2">
    <name type="scientific">Timema bartmani</name>
    <dbReference type="NCBI Taxonomy" id="61472"/>
    <lineage>
        <taxon>Eukaryota</taxon>
        <taxon>Metazoa</taxon>
        <taxon>Ecdysozoa</taxon>
        <taxon>Arthropoda</taxon>
        <taxon>Hexapoda</taxon>
        <taxon>Insecta</taxon>
        <taxon>Pterygota</taxon>
        <taxon>Neoptera</taxon>
        <taxon>Polyneoptera</taxon>
        <taxon>Phasmatodea</taxon>
        <taxon>Timematodea</taxon>
        <taxon>Timematoidea</taxon>
        <taxon>Timematidae</taxon>
        <taxon>Timema</taxon>
    </lineage>
</organism>
<dbReference type="Pfam" id="PF16984">
    <property type="entry name" value="Grp7_allergen"/>
    <property type="match status" value="2"/>
</dbReference>
<name>A0A7R9F0K1_9NEOP</name>
<dbReference type="InterPro" id="IPR020234">
    <property type="entry name" value="Mite_allergen_group-7"/>
</dbReference>
<evidence type="ECO:0000313" key="2">
    <source>
        <dbReference type="EMBL" id="CAD7444506.1"/>
    </source>
</evidence>
<evidence type="ECO:0000256" key="1">
    <source>
        <dbReference type="SAM" id="SignalP"/>
    </source>
</evidence>
<dbReference type="AlphaFoldDB" id="A0A7R9F0K1"/>
<reference evidence="2" key="1">
    <citation type="submission" date="2020-11" db="EMBL/GenBank/DDBJ databases">
        <authorList>
            <person name="Tran Van P."/>
        </authorList>
    </citation>
    <scope>NUCLEOTIDE SEQUENCE</scope>
</reference>
<dbReference type="EMBL" id="OD566711">
    <property type="protein sequence ID" value="CAD7444506.1"/>
    <property type="molecule type" value="Genomic_DNA"/>
</dbReference>
<dbReference type="InterPro" id="IPR038602">
    <property type="entry name" value="Mite_allergen_7_sf"/>
</dbReference>
<feature type="signal peptide" evidence="1">
    <location>
        <begin position="1"/>
        <end position="21"/>
    </location>
</feature>
<proteinExistence type="predicted"/>
<feature type="chain" id="PRO_5031409903" evidence="1">
    <location>
        <begin position="22"/>
        <end position="315"/>
    </location>
</feature>